<evidence type="ECO:0000313" key="2">
    <source>
        <dbReference type="EMBL" id="PAA90655.1"/>
    </source>
</evidence>
<evidence type="ECO:0008006" key="4">
    <source>
        <dbReference type="Google" id="ProtNLM"/>
    </source>
</evidence>
<feature type="non-terminal residue" evidence="2">
    <location>
        <position position="1"/>
    </location>
</feature>
<dbReference type="Proteomes" id="UP000215902">
    <property type="component" value="Unassembled WGS sequence"/>
</dbReference>
<reference evidence="2 3" key="1">
    <citation type="submission" date="2017-06" db="EMBL/GenBank/DDBJ databases">
        <title>A platform for efficient transgenesis in Macrostomum lignano, a flatworm model organism for stem cell research.</title>
        <authorList>
            <person name="Berezikov E."/>
        </authorList>
    </citation>
    <scope>NUCLEOTIDE SEQUENCE [LARGE SCALE GENOMIC DNA]</scope>
    <source>
        <strain evidence="2">DV1</strain>
        <tissue evidence="2">Whole organism</tissue>
    </source>
</reference>
<protein>
    <recommendedName>
        <fullName evidence="4">ABC2_membrane domain-containing protein</fullName>
    </recommendedName>
</protein>
<keyword evidence="1" id="KW-1133">Transmembrane helix</keyword>
<evidence type="ECO:0000256" key="1">
    <source>
        <dbReference type="SAM" id="Phobius"/>
    </source>
</evidence>
<dbReference type="EMBL" id="NIVC01000105">
    <property type="protein sequence ID" value="PAA90655.1"/>
    <property type="molecule type" value="Genomic_DNA"/>
</dbReference>
<feature type="transmembrane region" description="Helical" evidence="1">
    <location>
        <begin position="235"/>
        <end position="261"/>
    </location>
</feature>
<keyword evidence="3" id="KW-1185">Reference proteome</keyword>
<comment type="caution">
    <text evidence="2">The sequence shown here is derived from an EMBL/GenBank/DDBJ whole genome shotgun (WGS) entry which is preliminary data.</text>
</comment>
<feature type="transmembrane region" description="Helical" evidence="1">
    <location>
        <begin position="267"/>
        <end position="294"/>
    </location>
</feature>
<keyword evidence="1" id="KW-0472">Membrane</keyword>
<evidence type="ECO:0000313" key="3">
    <source>
        <dbReference type="Proteomes" id="UP000215902"/>
    </source>
</evidence>
<accession>A0A267GXB8</accession>
<feature type="transmembrane region" description="Helical" evidence="1">
    <location>
        <begin position="144"/>
        <end position="166"/>
    </location>
</feature>
<dbReference type="AlphaFoldDB" id="A0A267GXB8"/>
<feature type="transmembrane region" description="Helical" evidence="1">
    <location>
        <begin position="186"/>
        <end position="214"/>
    </location>
</feature>
<gene>
    <name evidence="2" type="ORF">BOX15_Mlig034033g1</name>
</gene>
<organism evidence="2 3">
    <name type="scientific">Macrostomum lignano</name>
    <dbReference type="NCBI Taxonomy" id="282301"/>
    <lineage>
        <taxon>Eukaryota</taxon>
        <taxon>Metazoa</taxon>
        <taxon>Spiralia</taxon>
        <taxon>Lophotrochozoa</taxon>
        <taxon>Platyhelminthes</taxon>
        <taxon>Rhabditophora</taxon>
        <taxon>Macrostomorpha</taxon>
        <taxon>Macrostomida</taxon>
        <taxon>Macrostomidae</taxon>
        <taxon>Macrostomum</taxon>
    </lineage>
</organism>
<proteinExistence type="predicted"/>
<sequence length="335" mass="36699">QASESDTLQLETVSGIRWDSQLDLFCTVPARTCIEQLLTRANNNKGKLLLQTVAKAKSSPIMLECLAENSSSFDCSLLYQPKKAKPSQLSALKEINLLYFETYANGSVNSTYRNPQVPVATDTVPARPQAKETKQKLCNSSNKLFRTVVAVSFSISTMAVILYFSLSTAYCIHRLKMHNFLKLQHLSGLCATAFWLPTFVITIVECLVLSGVFVAGQVIQCPELRLASHRAFRVLIVYFLHSISLAMLAILCATVLTYAAACTLMMLLNMALIGSFAYAPGLLESGATAVLYLYPPISSLQVVESHVASDGIELLTIRLQLITGAFFPACSRHPS</sequence>
<keyword evidence="1" id="KW-0812">Transmembrane</keyword>
<name>A0A267GXB8_9PLAT</name>